<keyword evidence="2" id="KW-0004">4Fe-4S</keyword>
<evidence type="ECO:0000256" key="5">
    <source>
        <dbReference type="ARBA" id="ARBA00023004"/>
    </source>
</evidence>
<dbReference type="InterPro" id="IPR027631">
    <property type="entry name" value="Mono_FeFe_hydrog"/>
</dbReference>
<evidence type="ECO:0000313" key="9">
    <source>
        <dbReference type="Proteomes" id="UP000030889"/>
    </source>
</evidence>
<keyword evidence="3" id="KW-0479">Metal-binding</keyword>
<sequence length="473" mass="52251">MLYDNYAMLTKRELLIRLVTLLKENNLVDGVRYIPVEMRPRDKKNSCCVHKDRYIIRHKIISILGFDIRNEEDIDLVPLSHYAQKSLDNKNMKEDILSVVHEACNACMQSQYFITNMCRGCEARPCMMNCPKSAISFKGGKATISQEDCVSCGLCQQVCPYHAIIYTPVPCEEACPVKAISKQPDGTEHIDKEKCIYCGKCMQACPYGAITERSKIIDVHKCLADPNKKITAIVAPAINGQFDASPAQILAAIKRIGFDDVVEVALGAEDTSRNEAEELQERIAAGQPFMTTSCCPAYTGWVEKHAPVLKPFVSETRSPMVYAARRVKAADPEMEVVFIGPCLAKRHEADFVPEVDYVMSFEELGAFMVAYGVEVQKDEETAPLNPEVTKFGRGYAMAGGVRNAIVHAVGDGYTTTNIEGLDKKNAALLKAMVKKPIAQFVEVMACEGGCVNGPCSLAPLTLAKRQIKRALTE</sequence>
<keyword evidence="4" id="KW-0249">Electron transport</keyword>
<keyword evidence="9" id="KW-1185">Reference proteome</keyword>
<dbReference type="PROSITE" id="PS00198">
    <property type="entry name" value="4FE4S_FER_1"/>
    <property type="match status" value="1"/>
</dbReference>
<evidence type="ECO:0000259" key="7">
    <source>
        <dbReference type="PROSITE" id="PS51379"/>
    </source>
</evidence>
<dbReference type="SUPFAM" id="SSF54862">
    <property type="entry name" value="4Fe-4S ferredoxins"/>
    <property type="match status" value="2"/>
</dbReference>
<evidence type="ECO:0000256" key="6">
    <source>
        <dbReference type="ARBA" id="ARBA00023014"/>
    </source>
</evidence>
<accession>A0ABR4YHN8</accession>
<dbReference type="Proteomes" id="UP000030889">
    <property type="component" value="Unassembled WGS sequence"/>
</dbReference>
<feature type="domain" description="4Fe-4S ferredoxin-type" evidence="7">
    <location>
        <begin position="186"/>
        <end position="215"/>
    </location>
</feature>
<dbReference type="PANTHER" id="PTHR42859:SF10">
    <property type="entry name" value="DIMETHYLSULFOXIDE REDUCTASE CHAIN B"/>
    <property type="match status" value="1"/>
</dbReference>
<dbReference type="Gene3D" id="3.40.950.10">
    <property type="entry name" value="Fe-only Hydrogenase (Larger Subunit), Chain L, domain 3"/>
    <property type="match status" value="1"/>
</dbReference>
<dbReference type="InterPro" id="IPR017896">
    <property type="entry name" value="4Fe4S_Fe-S-bd"/>
</dbReference>
<dbReference type="CDD" id="cd10549">
    <property type="entry name" value="MtMvhB_like"/>
    <property type="match status" value="1"/>
</dbReference>
<dbReference type="PROSITE" id="PS51379">
    <property type="entry name" value="4FE4S_FER_2"/>
    <property type="match status" value="2"/>
</dbReference>
<dbReference type="InterPro" id="IPR017900">
    <property type="entry name" value="4Fe4S_Fe_S_CS"/>
</dbReference>
<organism evidence="8 9">
    <name type="scientific">Alistipes inops</name>
    <dbReference type="NCBI Taxonomy" id="1501391"/>
    <lineage>
        <taxon>Bacteria</taxon>
        <taxon>Pseudomonadati</taxon>
        <taxon>Bacteroidota</taxon>
        <taxon>Bacteroidia</taxon>
        <taxon>Bacteroidales</taxon>
        <taxon>Rikenellaceae</taxon>
        <taxon>Alistipes</taxon>
    </lineage>
</organism>
<dbReference type="InterPro" id="IPR050294">
    <property type="entry name" value="RnfB_subfamily"/>
</dbReference>
<dbReference type="Pfam" id="PF00037">
    <property type="entry name" value="Fer4"/>
    <property type="match status" value="1"/>
</dbReference>
<dbReference type="SUPFAM" id="SSF53920">
    <property type="entry name" value="Fe-only hydrogenase"/>
    <property type="match status" value="1"/>
</dbReference>
<dbReference type="Pfam" id="PF12838">
    <property type="entry name" value="Fer4_7"/>
    <property type="match status" value="1"/>
</dbReference>
<evidence type="ECO:0000256" key="4">
    <source>
        <dbReference type="ARBA" id="ARBA00022982"/>
    </source>
</evidence>
<gene>
    <name evidence="8" type="ORF">LG35_07895</name>
</gene>
<comment type="caution">
    <text evidence="8">The sequence shown here is derived from an EMBL/GenBank/DDBJ whole genome shotgun (WGS) entry which is preliminary data.</text>
</comment>
<dbReference type="EMBL" id="JRGF01000009">
    <property type="protein sequence ID" value="KHE41673.1"/>
    <property type="molecule type" value="Genomic_DNA"/>
</dbReference>
<dbReference type="InterPro" id="IPR004108">
    <property type="entry name" value="Fe_hydrogenase_lsu_C"/>
</dbReference>
<evidence type="ECO:0000313" key="8">
    <source>
        <dbReference type="EMBL" id="KHE41673.1"/>
    </source>
</evidence>
<protein>
    <submittedName>
        <fullName evidence="8">Hydrogenase</fullName>
    </submittedName>
</protein>
<reference evidence="8 9" key="1">
    <citation type="submission" date="2014-09" db="EMBL/GenBank/DDBJ databases">
        <title>Alistipes sp. 627, sp. nov., a novel member of the family Rikenellaceae isolated from human faeces.</title>
        <authorList>
            <person name="Shkoporov A.N."/>
            <person name="Chaplin A.V."/>
            <person name="Motuzova O.V."/>
            <person name="Kafarskaia L.I."/>
            <person name="Khokhlova E.V."/>
            <person name="Efimov B.A."/>
        </authorList>
    </citation>
    <scope>NUCLEOTIDE SEQUENCE [LARGE SCALE GENOMIC DNA]</scope>
    <source>
        <strain evidence="8 9">627</strain>
    </source>
</reference>
<proteinExistence type="predicted"/>
<dbReference type="Gene3D" id="3.30.70.20">
    <property type="match status" value="2"/>
</dbReference>
<dbReference type="NCBIfam" id="TIGR04105">
    <property type="entry name" value="FeFe_hydrog_B1"/>
    <property type="match status" value="1"/>
</dbReference>
<dbReference type="RefSeq" id="WP_022063858.1">
    <property type="nucleotide sequence ID" value="NZ_JRGF01000009.1"/>
</dbReference>
<dbReference type="PANTHER" id="PTHR42859">
    <property type="entry name" value="OXIDOREDUCTASE"/>
    <property type="match status" value="1"/>
</dbReference>
<name>A0ABR4YHN8_9BACT</name>
<feature type="domain" description="4Fe-4S ferredoxin-type" evidence="7">
    <location>
        <begin position="140"/>
        <end position="169"/>
    </location>
</feature>
<dbReference type="InterPro" id="IPR009016">
    <property type="entry name" value="Fe_hydrogenase"/>
</dbReference>
<keyword evidence="5" id="KW-0408">Iron</keyword>
<evidence type="ECO:0000256" key="1">
    <source>
        <dbReference type="ARBA" id="ARBA00022448"/>
    </source>
</evidence>
<dbReference type="Pfam" id="PF02906">
    <property type="entry name" value="Fe_hyd_lg_C"/>
    <property type="match status" value="1"/>
</dbReference>
<keyword evidence="1" id="KW-0813">Transport</keyword>
<evidence type="ECO:0000256" key="3">
    <source>
        <dbReference type="ARBA" id="ARBA00022723"/>
    </source>
</evidence>
<keyword evidence="6" id="KW-0411">Iron-sulfur</keyword>
<evidence type="ECO:0000256" key="2">
    <source>
        <dbReference type="ARBA" id="ARBA00022485"/>
    </source>
</evidence>